<evidence type="ECO:0000313" key="3">
    <source>
        <dbReference type="Proteomes" id="UP000486351"/>
    </source>
</evidence>
<sequence>MTTAATGAATAGSVAGGTVAGLAGIGAVPGPGASAGISSGAATGCGYGLQSVGMAGGFGIPAVPNFFCNGVSISGPQFWQQQDSAQSNRAVIGRNTVAVLLPTTFYPASILVQDSTAAATKEVRHQNEYAVAQAPPPFQSSHPRGTCPQRGRRPRLPTHACIYEDA</sequence>
<proteinExistence type="predicted"/>
<dbReference type="EMBL" id="QXFY01000368">
    <property type="protein sequence ID" value="KAE9346478.1"/>
    <property type="molecule type" value="Genomic_DNA"/>
</dbReference>
<organism evidence="2 3">
    <name type="scientific">Phytophthora fragariae</name>
    <dbReference type="NCBI Taxonomy" id="53985"/>
    <lineage>
        <taxon>Eukaryota</taxon>
        <taxon>Sar</taxon>
        <taxon>Stramenopiles</taxon>
        <taxon>Oomycota</taxon>
        <taxon>Peronosporomycetes</taxon>
        <taxon>Peronosporales</taxon>
        <taxon>Peronosporaceae</taxon>
        <taxon>Phytophthora</taxon>
    </lineage>
</organism>
<evidence type="ECO:0000256" key="1">
    <source>
        <dbReference type="SAM" id="MobiDB-lite"/>
    </source>
</evidence>
<gene>
    <name evidence="2" type="ORF">PF008_g8265</name>
</gene>
<accession>A0A6G0S1N3</accession>
<protein>
    <submittedName>
        <fullName evidence="2">Uncharacterized protein</fullName>
    </submittedName>
</protein>
<reference evidence="2 3" key="1">
    <citation type="submission" date="2018-09" db="EMBL/GenBank/DDBJ databases">
        <title>Genomic investigation of the strawberry pathogen Phytophthora fragariae indicates pathogenicity is determined by transcriptional variation in three key races.</title>
        <authorList>
            <person name="Adams T.M."/>
            <person name="Armitage A.D."/>
            <person name="Sobczyk M.K."/>
            <person name="Bates H.J."/>
            <person name="Dunwell J.M."/>
            <person name="Nellist C.F."/>
            <person name="Harrison R.J."/>
        </authorList>
    </citation>
    <scope>NUCLEOTIDE SEQUENCE [LARGE SCALE GENOMIC DNA]</scope>
    <source>
        <strain evidence="2 3">NOV-77</strain>
    </source>
</reference>
<evidence type="ECO:0000313" key="2">
    <source>
        <dbReference type="EMBL" id="KAE9346478.1"/>
    </source>
</evidence>
<dbReference type="AlphaFoldDB" id="A0A6G0S1N3"/>
<feature type="region of interest" description="Disordered" evidence="1">
    <location>
        <begin position="134"/>
        <end position="153"/>
    </location>
</feature>
<dbReference type="Proteomes" id="UP000486351">
    <property type="component" value="Unassembled WGS sequence"/>
</dbReference>
<name>A0A6G0S1N3_9STRA</name>
<comment type="caution">
    <text evidence="2">The sequence shown here is derived from an EMBL/GenBank/DDBJ whole genome shotgun (WGS) entry which is preliminary data.</text>
</comment>